<accession>A0A1B6JRG7</accession>
<organism evidence="1">
    <name type="scientific">Homalodisca liturata</name>
    <dbReference type="NCBI Taxonomy" id="320908"/>
    <lineage>
        <taxon>Eukaryota</taxon>
        <taxon>Metazoa</taxon>
        <taxon>Ecdysozoa</taxon>
        <taxon>Arthropoda</taxon>
        <taxon>Hexapoda</taxon>
        <taxon>Insecta</taxon>
        <taxon>Pterygota</taxon>
        <taxon>Neoptera</taxon>
        <taxon>Paraneoptera</taxon>
        <taxon>Hemiptera</taxon>
        <taxon>Auchenorrhyncha</taxon>
        <taxon>Membracoidea</taxon>
        <taxon>Cicadellidae</taxon>
        <taxon>Cicadellinae</taxon>
        <taxon>Proconiini</taxon>
        <taxon>Homalodisca</taxon>
    </lineage>
</organism>
<evidence type="ECO:0008006" key="2">
    <source>
        <dbReference type="Google" id="ProtNLM"/>
    </source>
</evidence>
<evidence type="ECO:0000313" key="1">
    <source>
        <dbReference type="EMBL" id="JAT01830.1"/>
    </source>
</evidence>
<dbReference type="InterPro" id="IPR038602">
    <property type="entry name" value="Mite_allergen_7_sf"/>
</dbReference>
<gene>
    <name evidence="1" type="ORF">g.1839</name>
</gene>
<sequence>GTAKYLSTASRRGDAIAMSTPTSVHLTLRGGLDRLEITYKNSFVSVVFGEIPTGGFTVLVERNSVGFELTLYLSGDSCVPIVDKYWLEYFDGLDIRMEGGGWYSWFSNKILHWLAGNLKKIIEDQFESEFTGFVAKYMRERSFCDILNYIKI</sequence>
<feature type="non-terminal residue" evidence="1">
    <location>
        <position position="1"/>
    </location>
</feature>
<dbReference type="AlphaFoldDB" id="A0A1B6JRG7"/>
<dbReference type="Pfam" id="PF16984">
    <property type="entry name" value="Grp7_allergen"/>
    <property type="match status" value="1"/>
</dbReference>
<dbReference type="EMBL" id="GECU01005877">
    <property type="protein sequence ID" value="JAT01830.1"/>
    <property type="molecule type" value="Transcribed_RNA"/>
</dbReference>
<proteinExistence type="predicted"/>
<name>A0A1B6JRG7_9HEMI</name>
<protein>
    <recommendedName>
        <fullName evidence="2">Lipid-binding serum glycoprotein N-terminal domain-containing protein</fullName>
    </recommendedName>
</protein>
<reference evidence="1" key="1">
    <citation type="submission" date="2015-11" db="EMBL/GenBank/DDBJ databases">
        <title>De novo transcriptome assembly of four potential Pierce s Disease insect vectors from Arizona vineyards.</title>
        <authorList>
            <person name="Tassone E.E."/>
        </authorList>
    </citation>
    <scope>NUCLEOTIDE SEQUENCE</scope>
</reference>
<dbReference type="InterPro" id="IPR020234">
    <property type="entry name" value="Mite_allergen_group-7"/>
</dbReference>
<dbReference type="Gene3D" id="3.15.10.50">
    <property type="match status" value="1"/>
</dbReference>